<dbReference type="InterPro" id="IPR053170">
    <property type="entry name" value="Transcription_regulator"/>
</dbReference>
<feature type="transmembrane region" description="Helical" evidence="1">
    <location>
        <begin position="128"/>
        <end position="151"/>
    </location>
</feature>
<evidence type="ECO:0000313" key="3">
    <source>
        <dbReference type="Proteomes" id="UP000234328"/>
    </source>
</evidence>
<feature type="transmembrane region" description="Helical" evidence="1">
    <location>
        <begin position="88"/>
        <end position="108"/>
    </location>
</feature>
<dbReference type="PANTHER" id="PTHR40031:SF1">
    <property type="entry name" value="MEMBRANE-BOUND METAL-DEPENDENT HYDROLASE"/>
    <property type="match status" value="1"/>
</dbReference>
<protein>
    <submittedName>
        <fullName evidence="2">Hydrolase</fullName>
    </submittedName>
</protein>
<accession>A0A2N4UIH0</accession>
<feature type="transmembrane region" description="Helical" evidence="1">
    <location>
        <begin position="58"/>
        <end position="76"/>
    </location>
</feature>
<dbReference type="AlphaFoldDB" id="A0A2N4UIH0"/>
<gene>
    <name evidence="2" type="ORF">CR155_04990</name>
</gene>
<dbReference type="RefSeq" id="WP_102068900.1">
    <property type="nucleotide sequence ID" value="NZ_PDNV01000003.1"/>
</dbReference>
<keyword evidence="1" id="KW-1133">Transmembrane helix</keyword>
<keyword evidence="2" id="KW-0378">Hydrolase</keyword>
<dbReference type="Pfam" id="PF04307">
    <property type="entry name" value="YdjM"/>
    <property type="match status" value="1"/>
</dbReference>
<dbReference type="PANTHER" id="PTHR40031">
    <property type="entry name" value="HYPOTHETICAL MEMBRANE SPANNING PROTEIN"/>
    <property type="match status" value="1"/>
</dbReference>
<sequence>MDSLTQAVLGAGISGAMLGRFHGRKTLLAGAVLASLPDMDVLIDYGDPISGMIHHRGFSHSLFVLTGLAVLLTVAWRRWRPSQEYGAGRLLATLCLILLTHPLLDAFTSYGTQLWWPLRPTPTSWSSIFIIDPFYTVPLLVGVLVAAIAGIGGRTQRALVWVLGASTIYLALSLVAKTTIEQRASRILEKDGIRALAVFSTPEPFNILLWRVVARTADDHYVELISGLLDDSAPERIMLPLNSALASELPPVPQLDGLRWFTDDWLRYDEIDGQLVVTDLRMGLGTGHYSFRFKIATRTGPDGTWKSITPTYWPSVRDIPALKAAVRRAWQQSPPLPLRQWEKRMTLPFGGTPDS</sequence>
<evidence type="ECO:0000256" key="1">
    <source>
        <dbReference type="SAM" id="Phobius"/>
    </source>
</evidence>
<dbReference type="EMBL" id="PDNV01000003">
    <property type="protein sequence ID" value="PLC54824.1"/>
    <property type="molecule type" value="Genomic_DNA"/>
</dbReference>
<dbReference type="Proteomes" id="UP000234328">
    <property type="component" value="Unassembled WGS sequence"/>
</dbReference>
<dbReference type="InterPro" id="IPR007404">
    <property type="entry name" value="YdjM-like"/>
</dbReference>
<comment type="caution">
    <text evidence="2">The sequence shown here is derived from an EMBL/GenBank/DDBJ whole genome shotgun (WGS) entry which is preliminary data.</text>
</comment>
<feature type="transmembrane region" description="Helical" evidence="1">
    <location>
        <begin position="158"/>
        <end position="176"/>
    </location>
</feature>
<keyword evidence="1" id="KW-0472">Membrane</keyword>
<evidence type="ECO:0000313" key="2">
    <source>
        <dbReference type="EMBL" id="PLC54824.1"/>
    </source>
</evidence>
<organism evidence="2 3">
    <name type="scientific">Pollutimonas nitritireducens</name>
    <dbReference type="NCBI Taxonomy" id="2045209"/>
    <lineage>
        <taxon>Bacteria</taxon>
        <taxon>Pseudomonadati</taxon>
        <taxon>Pseudomonadota</taxon>
        <taxon>Betaproteobacteria</taxon>
        <taxon>Burkholderiales</taxon>
        <taxon>Alcaligenaceae</taxon>
        <taxon>Pollutimonas</taxon>
    </lineage>
</organism>
<proteinExistence type="predicted"/>
<keyword evidence="1" id="KW-0812">Transmembrane</keyword>
<reference evidence="2 3" key="1">
    <citation type="submission" date="2017-10" db="EMBL/GenBank/DDBJ databases">
        <title>Two draft genome sequences of Pusillimonas sp. strains isolated from a nitrate- and radionuclide-contaminated groundwater in Russia.</title>
        <authorList>
            <person name="Grouzdev D.S."/>
            <person name="Tourova T.P."/>
            <person name="Goeva M.A."/>
            <person name="Babich T.L."/>
            <person name="Sokolova D.S."/>
            <person name="Abdullin R."/>
            <person name="Poltaraus A.B."/>
            <person name="Toshchakov S.V."/>
            <person name="Nazina T.N."/>
        </authorList>
    </citation>
    <scope>NUCLEOTIDE SEQUENCE [LARGE SCALE GENOMIC DNA]</scope>
    <source>
        <strain evidence="2 3">JR1/69-2-13</strain>
    </source>
</reference>
<name>A0A2N4UIH0_9BURK</name>
<dbReference type="OrthoDB" id="9781927at2"/>
<keyword evidence="3" id="KW-1185">Reference proteome</keyword>
<dbReference type="GO" id="GO:0016787">
    <property type="term" value="F:hydrolase activity"/>
    <property type="evidence" value="ECO:0007669"/>
    <property type="project" value="UniProtKB-KW"/>
</dbReference>